<evidence type="ECO:0000256" key="1">
    <source>
        <dbReference type="ARBA" id="ARBA00024322"/>
    </source>
</evidence>
<keyword evidence="2" id="KW-1283">Bacterial microcompartment</keyword>
<name>A0A7C4QSB4_9PLAN</name>
<dbReference type="GO" id="GO:0031469">
    <property type="term" value="C:bacterial microcompartment"/>
    <property type="evidence" value="ECO:0007669"/>
    <property type="project" value="UniProtKB-SubCell"/>
</dbReference>
<comment type="caution">
    <text evidence="3">The sequence shown here is derived from an EMBL/GenBank/DDBJ whole genome shotgun (WGS) entry which is preliminary data.</text>
</comment>
<evidence type="ECO:0000256" key="2">
    <source>
        <dbReference type="ARBA" id="ARBA00024446"/>
    </source>
</evidence>
<comment type="subcellular location">
    <subcellularLocation>
        <location evidence="1">Bacterial microcompartment</location>
    </subcellularLocation>
</comment>
<dbReference type="Gene3D" id="2.40.50.220">
    <property type="entry name" value="EutN/Ccml"/>
    <property type="match status" value="1"/>
</dbReference>
<dbReference type="PANTHER" id="PTHR36539:SF2">
    <property type="entry name" value="ETHANOLAMINE UTILIZATION PROTEIN"/>
    <property type="match status" value="1"/>
</dbReference>
<dbReference type="EMBL" id="DSVQ01000019">
    <property type="protein sequence ID" value="HGT41025.1"/>
    <property type="molecule type" value="Genomic_DNA"/>
</dbReference>
<dbReference type="SUPFAM" id="SSF159133">
    <property type="entry name" value="EutN/CcmL-like"/>
    <property type="match status" value="1"/>
</dbReference>
<gene>
    <name evidence="3" type="ORF">ENS64_17405</name>
</gene>
<sequence length="102" mass="11000">MQLATVIGRATATIKHPTLQGWRLLLVQPLLANGQSDGAPQLVLDHLGARKGDMVIVSSDGKSARELVGTEKTCARWTILGIVDEHALFTGAERGLPRNHRP</sequence>
<dbReference type="PROSITE" id="PS51932">
    <property type="entry name" value="BMV"/>
    <property type="match status" value="1"/>
</dbReference>
<dbReference type="AlphaFoldDB" id="A0A7C4QSB4"/>
<dbReference type="PANTHER" id="PTHR36539">
    <property type="entry name" value="ETHANOLAMINE UTILIZATION PROTEIN EUTN"/>
    <property type="match status" value="1"/>
</dbReference>
<organism evidence="3">
    <name type="scientific">Schlesneria paludicola</name>
    <dbReference type="NCBI Taxonomy" id="360056"/>
    <lineage>
        <taxon>Bacteria</taxon>
        <taxon>Pseudomonadati</taxon>
        <taxon>Planctomycetota</taxon>
        <taxon>Planctomycetia</taxon>
        <taxon>Planctomycetales</taxon>
        <taxon>Planctomycetaceae</taxon>
        <taxon>Schlesneria</taxon>
    </lineage>
</organism>
<accession>A0A7C4QSB4</accession>
<dbReference type="InterPro" id="IPR004992">
    <property type="entry name" value="EutN_CcmL"/>
</dbReference>
<dbReference type="InterPro" id="IPR036677">
    <property type="entry name" value="EutN_CcmL_sf"/>
</dbReference>
<reference evidence="3" key="1">
    <citation type="journal article" date="2020" name="mSystems">
        <title>Genome- and Community-Level Interaction Insights into Carbon Utilization and Element Cycling Functions of Hydrothermarchaeota in Hydrothermal Sediment.</title>
        <authorList>
            <person name="Zhou Z."/>
            <person name="Liu Y."/>
            <person name="Xu W."/>
            <person name="Pan J."/>
            <person name="Luo Z.H."/>
            <person name="Li M."/>
        </authorList>
    </citation>
    <scope>NUCLEOTIDE SEQUENCE [LARGE SCALE GENOMIC DNA]</scope>
    <source>
        <strain evidence="3">SpSt-508</strain>
    </source>
</reference>
<protein>
    <submittedName>
        <fullName evidence="3">Ethanolamine utilization protein EutN</fullName>
    </submittedName>
</protein>
<evidence type="ECO:0000313" key="3">
    <source>
        <dbReference type="EMBL" id="HGT41025.1"/>
    </source>
</evidence>
<dbReference type="Pfam" id="PF03319">
    <property type="entry name" value="EutN_CcmL"/>
    <property type="match status" value="1"/>
</dbReference>
<dbReference type="CDD" id="cd01614">
    <property type="entry name" value="EutN_CcmL"/>
    <property type="match status" value="1"/>
</dbReference>
<proteinExistence type="predicted"/>